<accession>A7NIV3</accession>
<reference evidence="2 3" key="1">
    <citation type="submission" date="2007-08" db="EMBL/GenBank/DDBJ databases">
        <title>Complete sequence of Roseiflexus castenholzii DSM 13941.</title>
        <authorList>
            <consortium name="US DOE Joint Genome Institute"/>
            <person name="Copeland A."/>
            <person name="Lucas S."/>
            <person name="Lapidus A."/>
            <person name="Barry K."/>
            <person name="Glavina del Rio T."/>
            <person name="Dalin E."/>
            <person name="Tice H."/>
            <person name="Pitluck S."/>
            <person name="Thompson L.S."/>
            <person name="Brettin T."/>
            <person name="Bruce D."/>
            <person name="Detter J.C."/>
            <person name="Han C."/>
            <person name="Tapia R."/>
            <person name="Schmutz J."/>
            <person name="Larimer F."/>
            <person name="Land M."/>
            <person name="Hauser L."/>
            <person name="Kyrpides N."/>
            <person name="Mikhailova N."/>
            <person name="Bryant D.A."/>
            <person name="Hanada S."/>
            <person name="Tsukatani Y."/>
            <person name="Richardson P."/>
        </authorList>
    </citation>
    <scope>NUCLEOTIDE SEQUENCE [LARGE SCALE GENOMIC DNA]</scope>
    <source>
        <strain evidence="3">DSM 13941 / HLO8</strain>
    </source>
</reference>
<dbReference type="KEGG" id="rca:Rcas_1315"/>
<evidence type="ECO:0000259" key="1">
    <source>
        <dbReference type="Pfam" id="PF12564"/>
    </source>
</evidence>
<dbReference type="eggNOG" id="COG2189">
    <property type="taxonomic scope" value="Bacteria"/>
</dbReference>
<dbReference type="Proteomes" id="UP000000263">
    <property type="component" value="Chromosome"/>
</dbReference>
<organism evidence="2 3">
    <name type="scientific">Roseiflexus castenholzii (strain DSM 13941 / HLO8)</name>
    <dbReference type="NCBI Taxonomy" id="383372"/>
    <lineage>
        <taxon>Bacteria</taxon>
        <taxon>Bacillati</taxon>
        <taxon>Chloroflexota</taxon>
        <taxon>Chloroflexia</taxon>
        <taxon>Chloroflexales</taxon>
        <taxon>Roseiflexineae</taxon>
        <taxon>Roseiflexaceae</taxon>
        <taxon>Roseiflexus</taxon>
    </lineage>
</organism>
<proteinExistence type="predicted"/>
<dbReference type="REBASE" id="16041">
    <property type="entry name" value="M.Rca13941ORF1315P"/>
</dbReference>
<sequence>MSFNAKLTNLLKTDPRFVDDNGELVLAAVQDAAWKIDHALVKLLLSNKEIKAKFFDEIECHRVFNTNTFLEYISQKNFLDNSYTRFRNRIGLTIDGKYSRERGEVLSLLRETEGLRYFAVVTDKWRVLDYVRQQNLRNPAYRYRPNELYDYLTRRLFKNLLHKDGGCYEIVFAKRGASDRTAALQAALETARQRFAQQWGVAANAPIRVISSTHRPSTQACKPLITSPGRQRLYEKGEDRYLNYCGMLFIWFRILTTNAPQVMACTIQKKPPP</sequence>
<dbReference type="EMBL" id="CP000804">
    <property type="protein sequence ID" value="ABU57411.1"/>
    <property type="molecule type" value="Genomic_DNA"/>
</dbReference>
<dbReference type="STRING" id="383372.Rcas_1315"/>
<dbReference type="RefSeq" id="WP_012119841.1">
    <property type="nucleotide sequence ID" value="NC_009767.1"/>
</dbReference>
<name>A7NIV3_ROSCS</name>
<dbReference type="OrthoDB" id="277376at2"/>
<feature type="domain" description="Type III restriction/modification enzyme methylation subunit" evidence="1">
    <location>
        <begin position="37"/>
        <end position="92"/>
    </location>
</feature>
<dbReference type="HOGENOM" id="CLU_1018957_0_0_0"/>
<dbReference type="AlphaFoldDB" id="A7NIV3"/>
<dbReference type="InterPro" id="IPR022221">
    <property type="entry name" value="TypeIII_RM_meth"/>
</dbReference>
<protein>
    <recommendedName>
        <fullName evidence="1">Type III restriction/modification enzyme methylation subunit domain-containing protein</fullName>
    </recommendedName>
</protein>
<keyword evidence="3" id="KW-1185">Reference proteome</keyword>
<evidence type="ECO:0000313" key="3">
    <source>
        <dbReference type="Proteomes" id="UP000000263"/>
    </source>
</evidence>
<dbReference type="Pfam" id="PF12564">
    <property type="entry name" value="TypeIII_RM_meth"/>
    <property type="match status" value="1"/>
</dbReference>
<gene>
    <name evidence="2" type="ordered locus">Rcas_1315</name>
</gene>
<evidence type="ECO:0000313" key="2">
    <source>
        <dbReference type="EMBL" id="ABU57411.1"/>
    </source>
</evidence>